<dbReference type="EMBL" id="NDYE01000002">
    <property type="protein sequence ID" value="OXZ34593.1"/>
    <property type="molecule type" value="Genomic_DNA"/>
</dbReference>
<protein>
    <recommendedName>
        <fullName evidence="6 7">Large ribosomal subunit protein bL9</fullName>
    </recommendedName>
</protein>
<dbReference type="RefSeq" id="WP_094205050.1">
    <property type="nucleotide sequence ID" value="NZ_CACRTP010000018.1"/>
</dbReference>
<dbReference type="Gene3D" id="3.10.430.100">
    <property type="entry name" value="Ribosomal protein L9, C-terminal domain"/>
    <property type="match status" value="1"/>
</dbReference>
<dbReference type="AlphaFoldDB" id="A0A233VAV0"/>
<evidence type="ECO:0000313" key="12">
    <source>
        <dbReference type="EMBL" id="OXZ34593.1"/>
    </source>
</evidence>
<dbReference type="GO" id="GO:0005840">
    <property type="term" value="C:ribosome"/>
    <property type="evidence" value="ECO:0007669"/>
    <property type="project" value="UniProtKB-KW"/>
</dbReference>
<evidence type="ECO:0000313" key="13">
    <source>
        <dbReference type="EMBL" id="PMC60324.1"/>
    </source>
</evidence>
<dbReference type="GeneID" id="60839325"/>
<dbReference type="PROSITE" id="PS00651">
    <property type="entry name" value="RIBOSOMAL_L9"/>
    <property type="match status" value="1"/>
</dbReference>
<reference evidence="10" key="4">
    <citation type="submission" date="2021-02" db="EMBL/GenBank/DDBJ databases">
        <title>Infant gut strain persistence is associated with maternal origin, phylogeny, and functional potential including surface adhesion and iron acquisition.</title>
        <authorList>
            <person name="Lou Y.C."/>
        </authorList>
    </citation>
    <scope>NUCLEOTIDE SEQUENCE</scope>
    <source>
        <strain evidence="10">L3_058_000G1_dasL3_058_000G1_concoct_72</strain>
    </source>
</reference>
<dbReference type="HAMAP" id="MF_00503">
    <property type="entry name" value="Ribosomal_bL9"/>
    <property type="match status" value="1"/>
</dbReference>
<evidence type="ECO:0000256" key="3">
    <source>
        <dbReference type="ARBA" id="ARBA00022884"/>
    </source>
</evidence>
<name>A0A233VAV0_FINMA</name>
<keyword evidence="3 7" id="KW-0694">RNA-binding</keyword>
<dbReference type="InterPro" id="IPR020070">
    <property type="entry name" value="Ribosomal_bL9_N"/>
</dbReference>
<dbReference type="InterPro" id="IPR036791">
    <property type="entry name" value="Ribosomal_bL9_C_sf"/>
</dbReference>
<evidence type="ECO:0000256" key="2">
    <source>
        <dbReference type="ARBA" id="ARBA00022730"/>
    </source>
</evidence>
<proteinExistence type="inferred from homology"/>
<evidence type="ECO:0000313" key="16">
    <source>
        <dbReference type="Proteomes" id="UP000235723"/>
    </source>
</evidence>
<evidence type="ECO:0000256" key="6">
    <source>
        <dbReference type="ARBA" id="ARBA00035292"/>
    </source>
</evidence>
<evidence type="ECO:0000313" key="14">
    <source>
        <dbReference type="Proteomes" id="UP000215413"/>
    </source>
</evidence>
<evidence type="ECO:0000256" key="8">
    <source>
        <dbReference type="SAM" id="Coils"/>
    </source>
</evidence>
<keyword evidence="4 7" id="KW-0689">Ribosomal protein</keyword>
<dbReference type="Pfam" id="PF01281">
    <property type="entry name" value="Ribosomal_L9_N"/>
    <property type="match status" value="1"/>
</dbReference>
<keyword evidence="2 7" id="KW-0699">rRNA-binding</keyword>
<dbReference type="GO" id="GO:0006412">
    <property type="term" value="P:translation"/>
    <property type="evidence" value="ECO:0007669"/>
    <property type="project" value="UniProtKB-UniRule"/>
</dbReference>
<dbReference type="EMBL" id="PNHD01000004">
    <property type="protein sequence ID" value="PMC60324.1"/>
    <property type="molecule type" value="Genomic_DNA"/>
</dbReference>
<evidence type="ECO:0000256" key="5">
    <source>
        <dbReference type="ARBA" id="ARBA00023274"/>
    </source>
</evidence>
<dbReference type="GO" id="GO:0019843">
    <property type="term" value="F:rRNA binding"/>
    <property type="evidence" value="ECO:0007669"/>
    <property type="project" value="UniProtKB-UniRule"/>
</dbReference>
<reference evidence="13 16" key="3">
    <citation type="submission" date="2017-09" db="EMBL/GenBank/DDBJ databases">
        <title>Bacterial strain isolated from the female urinary microbiota.</title>
        <authorList>
            <person name="Thomas-White K."/>
            <person name="Kumar N."/>
            <person name="Forster S."/>
            <person name="Putonti C."/>
            <person name="Lawley T."/>
            <person name="Wolfe A.J."/>
        </authorList>
    </citation>
    <scope>NUCLEOTIDE SEQUENCE [LARGE SCALE GENOMIC DNA]</scope>
    <source>
        <strain evidence="13 16">UMB0115</strain>
    </source>
</reference>
<dbReference type="NCBIfam" id="TIGR00158">
    <property type="entry name" value="L9"/>
    <property type="match status" value="1"/>
</dbReference>
<evidence type="ECO:0000313" key="11">
    <source>
        <dbReference type="EMBL" id="OXZ29104.1"/>
    </source>
</evidence>
<evidence type="ECO:0000313" key="15">
    <source>
        <dbReference type="Proteomes" id="UP000215546"/>
    </source>
</evidence>
<dbReference type="GO" id="GO:1990904">
    <property type="term" value="C:ribonucleoprotein complex"/>
    <property type="evidence" value="ECO:0007669"/>
    <property type="project" value="UniProtKB-KW"/>
</dbReference>
<evidence type="ECO:0000256" key="1">
    <source>
        <dbReference type="ARBA" id="ARBA00010605"/>
    </source>
</evidence>
<dbReference type="GO" id="GO:0003735">
    <property type="term" value="F:structural constituent of ribosome"/>
    <property type="evidence" value="ECO:0007669"/>
    <property type="project" value="InterPro"/>
</dbReference>
<accession>A0A233VAV0</accession>
<dbReference type="PANTHER" id="PTHR21368">
    <property type="entry name" value="50S RIBOSOMAL PROTEIN L9"/>
    <property type="match status" value="1"/>
</dbReference>
<reference evidence="12" key="1">
    <citation type="journal article" date="2017" name="J. Clin. Microbiol.">
        <title>Finegoldia magna Isolated from Orthopedic Joint Implant-Associated Infections.</title>
        <authorList>
            <person name="Soderquist B."/>
            <person name="Bjorklund S."/>
            <person name="Hellmark B."/>
            <person name="Jensen A."/>
            <person name="Bruggemann H."/>
        </authorList>
    </citation>
    <scope>NUCLEOTIDE SEQUENCE</scope>
    <source>
        <strain evidence="12">12T273</strain>
        <strain evidence="11">CCUG 54800</strain>
    </source>
</reference>
<dbReference type="Proteomes" id="UP000215546">
    <property type="component" value="Unassembled WGS sequence"/>
</dbReference>
<comment type="similarity">
    <text evidence="1 7">Belongs to the bacterial ribosomal protein bL9 family.</text>
</comment>
<reference evidence="14 15" key="2">
    <citation type="submission" date="2017-04" db="EMBL/GenBank/DDBJ databases">
        <title>Finegoldia magna isolated from orthopedic joint implant-associated infections.</title>
        <authorList>
            <person name="Bjorklund S."/>
            <person name="Bruggemann H."/>
            <person name="Jensen A."/>
            <person name="Hellmark B."/>
            <person name="Soderquist B."/>
        </authorList>
    </citation>
    <scope>NUCLEOTIDE SEQUENCE [LARGE SCALE GENOMIC DNA]</scope>
    <source>
        <strain evidence="15">12T273</strain>
        <strain evidence="14">CCUG 54800</strain>
    </source>
</reference>
<dbReference type="SUPFAM" id="SSF55653">
    <property type="entry name" value="Ribosomal protein L9 C-domain"/>
    <property type="match status" value="1"/>
</dbReference>
<evidence type="ECO:0000256" key="7">
    <source>
        <dbReference type="HAMAP-Rule" id="MF_00503"/>
    </source>
</evidence>
<organism evidence="12 15">
    <name type="scientific">Finegoldia magna</name>
    <name type="common">Peptostreptococcus magnus</name>
    <dbReference type="NCBI Taxonomy" id="1260"/>
    <lineage>
        <taxon>Bacteria</taxon>
        <taxon>Bacillati</taxon>
        <taxon>Bacillota</taxon>
        <taxon>Tissierellia</taxon>
        <taxon>Tissierellales</taxon>
        <taxon>Peptoniphilaceae</taxon>
        <taxon>Finegoldia</taxon>
    </lineage>
</organism>
<comment type="function">
    <text evidence="7">Binds to the 23S rRNA.</text>
</comment>
<keyword evidence="5 7" id="KW-0687">Ribonucleoprotein</keyword>
<dbReference type="Pfam" id="PF03948">
    <property type="entry name" value="Ribosomal_L9_C"/>
    <property type="match status" value="1"/>
</dbReference>
<feature type="domain" description="Ribosomal protein L9" evidence="9">
    <location>
        <begin position="13"/>
        <end position="40"/>
    </location>
</feature>
<dbReference type="Proteomes" id="UP000235723">
    <property type="component" value="Unassembled WGS sequence"/>
</dbReference>
<dbReference type="EMBL" id="JAHAIK010000006">
    <property type="protein sequence ID" value="MBS5964673.1"/>
    <property type="molecule type" value="Genomic_DNA"/>
</dbReference>
<dbReference type="InterPro" id="IPR020069">
    <property type="entry name" value="Ribosomal_bL9_C"/>
</dbReference>
<comment type="caution">
    <text evidence="12">The sequence shown here is derived from an EMBL/GenBank/DDBJ whole genome shotgun (WGS) entry which is preliminary data.</text>
</comment>
<sequence>MKVILTSDVEKLGKAGEMVNAKTGFARNFLLPNKLAVQATKENIKIWEEKQAELRAIERENIKNANELKEKIENTKVKIIAKTGEGDRLFGSITSMDIEKALKEQHGLDVDKKKIEMKDNIKSLGTFNVIVKVYPDINANLEVIVDKE</sequence>
<feature type="coiled-coil region" evidence="8">
    <location>
        <begin position="37"/>
        <end position="82"/>
    </location>
</feature>
<keyword evidence="8" id="KW-0175">Coiled coil</keyword>
<evidence type="ECO:0000313" key="10">
    <source>
        <dbReference type="EMBL" id="MBS5964673.1"/>
    </source>
</evidence>
<dbReference type="InterPro" id="IPR036935">
    <property type="entry name" value="Ribosomal_bL9_N_sf"/>
</dbReference>
<dbReference type="Proteomes" id="UP000215413">
    <property type="component" value="Unassembled WGS sequence"/>
</dbReference>
<dbReference type="SUPFAM" id="SSF55658">
    <property type="entry name" value="L9 N-domain-like"/>
    <property type="match status" value="1"/>
</dbReference>
<dbReference type="InterPro" id="IPR009027">
    <property type="entry name" value="Ribosomal_bL9/RNase_H1_N"/>
</dbReference>
<dbReference type="InterPro" id="IPR020594">
    <property type="entry name" value="Ribosomal_bL9_bac/chp"/>
</dbReference>
<dbReference type="InterPro" id="IPR000244">
    <property type="entry name" value="Ribosomal_bL9"/>
</dbReference>
<evidence type="ECO:0000259" key="9">
    <source>
        <dbReference type="PROSITE" id="PS00651"/>
    </source>
</evidence>
<gene>
    <name evidence="7 10" type="primary">rplI</name>
    <name evidence="11" type="ORF">B9N49_00335</name>
    <name evidence="12" type="ORF">B9N55_00820</name>
    <name evidence="13" type="ORF">CJ208_04410</name>
    <name evidence="10" type="ORF">KIA07_03285</name>
</gene>
<evidence type="ECO:0000256" key="4">
    <source>
        <dbReference type="ARBA" id="ARBA00022980"/>
    </source>
</evidence>
<dbReference type="Gene3D" id="3.40.5.10">
    <property type="entry name" value="Ribosomal protein L9, N-terminal domain"/>
    <property type="match status" value="1"/>
</dbReference>
<dbReference type="Proteomes" id="UP000730862">
    <property type="component" value="Unassembled WGS sequence"/>
</dbReference>
<dbReference type="EMBL" id="NDYC01000004">
    <property type="protein sequence ID" value="OXZ29104.1"/>
    <property type="molecule type" value="Genomic_DNA"/>
</dbReference>